<comment type="caution">
    <text evidence="12">The sequence shown here is derived from an EMBL/GenBank/DDBJ whole genome shotgun (WGS) entry which is preliminary data.</text>
</comment>
<evidence type="ECO:0000256" key="1">
    <source>
        <dbReference type="ARBA" id="ARBA00004651"/>
    </source>
</evidence>
<dbReference type="GO" id="GO:0015423">
    <property type="term" value="F:ABC-type maltose transporter activity"/>
    <property type="evidence" value="ECO:0007669"/>
    <property type="project" value="TreeGrafter"/>
</dbReference>
<feature type="domain" description="ABC transmembrane type-1" evidence="11">
    <location>
        <begin position="296"/>
        <end position="517"/>
    </location>
</feature>
<feature type="transmembrane region" description="Helical" evidence="9">
    <location>
        <begin position="384"/>
        <end position="405"/>
    </location>
</feature>
<keyword evidence="4 10" id="KW-1003">Cell membrane</keyword>
<keyword evidence="13" id="KW-1185">Reference proteome</keyword>
<dbReference type="Pfam" id="PF16296">
    <property type="entry name" value="TM_PBP2_N"/>
    <property type="match status" value="1"/>
</dbReference>
<dbReference type="AlphaFoldDB" id="A0A1Q5PWQ3"/>
<dbReference type="Pfam" id="PF00528">
    <property type="entry name" value="BPD_transp_1"/>
    <property type="match status" value="1"/>
</dbReference>
<dbReference type="EMBL" id="MQVS01000003">
    <property type="protein sequence ID" value="OKL52044.1"/>
    <property type="molecule type" value="Genomic_DNA"/>
</dbReference>
<feature type="transmembrane region" description="Helical" evidence="9">
    <location>
        <begin position="296"/>
        <end position="320"/>
    </location>
</feature>
<evidence type="ECO:0000256" key="5">
    <source>
        <dbReference type="ARBA" id="ARBA00022597"/>
    </source>
</evidence>
<evidence type="ECO:0000259" key="11">
    <source>
        <dbReference type="PROSITE" id="PS50928"/>
    </source>
</evidence>
<dbReference type="OrthoDB" id="9805974at2"/>
<sequence length="527" mass="57504">MTSQTSSSAPPQRATARSSHARDWGAGFFVKLFLMCLVNALGIYGALTAYQVGNLPLAISMVVLLLVVNYIYFARKRIAGKYLIPGLVFLLIYQVFVMGYTGYVALTNYGQGHNSTKDDAITQILRQNEKRVEGSESVPVVPIDRDGEIGLALLIDGKIMVGDAQTPLSEAQGTIDGTRITAVDGATLITGKTLNQRQKEVFAVRVPVSDEVDAQTYRTETGATAFLSTSIYRYDEAADTLTNTETGVTYTAGKNGQFEAPGEKPLTPGWRVVVGFENFTKMFSDSQLAMPFLRAFLWSLAFAFLSVASTFVVGLVLAVIYNDPRVRGRTIYRSLFILPYAFPAFLSALVWRGMFNQGHGIINQVILGGADIAWLDNEWLAKGVILLVNMWLGFPYMFLVCTGALQAVPEDVKEAAVIDGAGAMRIFRSITAPLVFVATAPLLIASFAFNFNNFSLIYMLTDGGPNYEGLPYAVGKTDLLISMVYGISFDGAQKQYGLGAAMSIIIFVVVGLISWFGFRATRKLEEI</sequence>
<reference evidence="13" key="1">
    <citation type="submission" date="2016-12" db="EMBL/GenBank/DDBJ databases">
        <authorList>
            <person name="Meng X."/>
        </authorList>
    </citation>
    <scope>NUCLEOTIDE SEQUENCE [LARGE SCALE GENOMIC DNA]</scope>
    <source>
        <strain evidence="13">DSM 20732</strain>
    </source>
</reference>
<keyword evidence="6 9" id="KW-0812">Transmembrane</keyword>
<keyword evidence="3 9" id="KW-0813">Transport</keyword>
<name>A0A1Q5PWQ3_9ACTO</name>
<dbReference type="PROSITE" id="PS50928">
    <property type="entry name" value="ABC_TM1"/>
    <property type="match status" value="1"/>
</dbReference>
<feature type="transmembrane region" description="Helical" evidence="9">
    <location>
        <begin position="53"/>
        <end position="73"/>
    </location>
</feature>
<evidence type="ECO:0000256" key="10">
    <source>
        <dbReference type="RuleBase" id="RU367050"/>
    </source>
</evidence>
<dbReference type="Gene3D" id="1.10.3720.10">
    <property type="entry name" value="MetI-like"/>
    <property type="match status" value="1"/>
</dbReference>
<dbReference type="PANTHER" id="PTHR47314:SF1">
    <property type="entry name" value="MALTOSE_MALTODEXTRIN TRANSPORT SYSTEM PERMEASE PROTEIN MALF"/>
    <property type="match status" value="1"/>
</dbReference>
<protein>
    <recommendedName>
        <fullName evidence="10">Maltose/maltodextrin transport system permease protein</fullName>
    </recommendedName>
</protein>
<dbReference type="Proteomes" id="UP000185612">
    <property type="component" value="Unassembled WGS sequence"/>
</dbReference>
<evidence type="ECO:0000313" key="13">
    <source>
        <dbReference type="Proteomes" id="UP000185612"/>
    </source>
</evidence>
<feature type="transmembrane region" description="Helical" evidence="9">
    <location>
        <begin position="332"/>
        <end position="351"/>
    </location>
</feature>
<dbReference type="InterPro" id="IPR035906">
    <property type="entry name" value="MetI-like_sf"/>
</dbReference>
<feature type="transmembrane region" description="Helical" evidence="9">
    <location>
        <begin position="496"/>
        <end position="518"/>
    </location>
</feature>
<evidence type="ECO:0000256" key="4">
    <source>
        <dbReference type="ARBA" id="ARBA00022475"/>
    </source>
</evidence>
<evidence type="ECO:0000256" key="8">
    <source>
        <dbReference type="ARBA" id="ARBA00023136"/>
    </source>
</evidence>
<organism evidence="12 13">
    <name type="scientific">Buchananella hordeovulneris</name>
    <dbReference type="NCBI Taxonomy" id="52770"/>
    <lineage>
        <taxon>Bacteria</taxon>
        <taxon>Bacillati</taxon>
        <taxon>Actinomycetota</taxon>
        <taxon>Actinomycetes</taxon>
        <taxon>Actinomycetales</taxon>
        <taxon>Actinomycetaceae</taxon>
        <taxon>Buchananella</taxon>
    </lineage>
</organism>
<accession>A0A1Q5PWQ3</accession>
<dbReference type="Gene3D" id="3.10.650.10">
    <property type="entry name" value="MalF N-terminal region-like"/>
    <property type="match status" value="1"/>
</dbReference>
<dbReference type="Gene3D" id="1.20.58.370">
    <property type="entry name" value="MalF N-terminal region-like"/>
    <property type="match status" value="1"/>
</dbReference>
<dbReference type="CDD" id="cd06261">
    <property type="entry name" value="TM_PBP2"/>
    <property type="match status" value="1"/>
</dbReference>
<evidence type="ECO:0000256" key="9">
    <source>
        <dbReference type="RuleBase" id="RU363032"/>
    </source>
</evidence>
<keyword evidence="8 9" id="KW-0472">Membrane</keyword>
<dbReference type="SUPFAM" id="SSF161098">
    <property type="entry name" value="MetI-like"/>
    <property type="match status" value="1"/>
</dbReference>
<comment type="similarity">
    <text evidence="2 10">Belongs to the binding-protein-dependent transport system permease family. MalFG subfamily.</text>
</comment>
<evidence type="ECO:0000256" key="6">
    <source>
        <dbReference type="ARBA" id="ARBA00022692"/>
    </source>
</evidence>
<keyword evidence="7 9" id="KW-1133">Transmembrane helix</keyword>
<dbReference type="GO" id="GO:0042956">
    <property type="term" value="P:maltodextrin transmembrane transport"/>
    <property type="evidence" value="ECO:0007669"/>
    <property type="project" value="TreeGrafter"/>
</dbReference>
<dbReference type="InterPro" id="IPR032550">
    <property type="entry name" value="TM_PBP2_N"/>
</dbReference>
<comment type="subcellular location">
    <subcellularLocation>
        <location evidence="1 9">Cell membrane</location>
        <topology evidence="1 9">Multi-pass membrane protein</topology>
    </subcellularLocation>
</comment>
<dbReference type="InterPro" id="IPR000515">
    <property type="entry name" value="MetI-like"/>
</dbReference>
<evidence type="ECO:0000256" key="2">
    <source>
        <dbReference type="ARBA" id="ARBA00009047"/>
    </source>
</evidence>
<dbReference type="GO" id="GO:1990060">
    <property type="term" value="C:maltose transport complex"/>
    <property type="evidence" value="ECO:0007669"/>
    <property type="project" value="TreeGrafter"/>
</dbReference>
<dbReference type="SUPFAM" id="SSF160964">
    <property type="entry name" value="MalF N-terminal region-like"/>
    <property type="match status" value="1"/>
</dbReference>
<dbReference type="STRING" id="52770.BSZ40_03715"/>
<feature type="transmembrane region" description="Helical" evidence="9">
    <location>
        <begin position="28"/>
        <end position="47"/>
    </location>
</feature>
<dbReference type="PANTHER" id="PTHR47314">
    <property type="entry name" value="MALTOSE/MALTODEXTRIN TRANSPORT SYSTEM PERMEASE PROTEIN MALF"/>
    <property type="match status" value="1"/>
</dbReference>
<keyword evidence="5 10" id="KW-0762">Sugar transport</keyword>
<evidence type="ECO:0000256" key="3">
    <source>
        <dbReference type="ARBA" id="ARBA00022448"/>
    </source>
</evidence>
<gene>
    <name evidence="12" type="ORF">BSZ40_03715</name>
</gene>
<feature type="transmembrane region" description="Helical" evidence="9">
    <location>
        <begin position="82"/>
        <end position="106"/>
    </location>
</feature>
<evidence type="ECO:0000313" key="12">
    <source>
        <dbReference type="EMBL" id="OKL52044.1"/>
    </source>
</evidence>
<dbReference type="RefSeq" id="WP_073823467.1">
    <property type="nucleotide sequence ID" value="NZ_MQVS01000003.1"/>
</dbReference>
<feature type="transmembrane region" description="Helical" evidence="9">
    <location>
        <begin position="426"/>
        <end position="449"/>
    </location>
</feature>
<proteinExistence type="inferred from homology"/>
<dbReference type="InterPro" id="IPR035277">
    <property type="entry name" value="MalF_N"/>
</dbReference>
<comment type="function">
    <text evidence="10">Part of the ABC transporter complex MalEFGK involved in maltose/maltodextrin import. Probably responsible for the translocation of the substrate across the membrane.</text>
</comment>
<evidence type="ECO:0000256" key="7">
    <source>
        <dbReference type="ARBA" id="ARBA00022989"/>
    </source>
</evidence>